<accession>A0ABT1QU57</accession>
<proteinExistence type="predicted"/>
<dbReference type="Gene3D" id="2.180.10.10">
    <property type="entry name" value="RHS repeat-associated core"/>
    <property type="match status" value="3"/>
</dbReference>
<evidence type="ECO:0000256" key="2">
    <source>
        <dbReference type="SAM" id="MobiDB-lite"/>
    </source>
</evidence>
<organism evidence="5 6">
    <name type="scientific">Tahibacter harae</name>
    <dbReference type="NCBI Taxonomy" id="2963937"/>
    <lineage>
        <taxon>Bacteria</taxon>
        <taxon>Pseudomonadati</taxon>
        <taxon>Pseudomonadota</taxon>
        <taxon>Gammaproteobacteria</taxon>
        <taxon>Lysobacterales</taxon>
        <taxon>Rhodanobacteraceae</taxon>
        <taxon>Tahibacter</taxon>
    </lineage>
</organism>
<dbReference type="InterPro" id="IPR013783">
    <property type="entry name" value="Ig-like_fold"/>
</dbReference>
<dbReference type="Pfam" id="PF25023">
    <property type="entry name" value="TEN_YD-shell"/>
    <property type="match status" value="1"/>
</dbReference>
<gene>
    <name evidence="5" type="ORF">NM961_14040</name>
</gene>
<feature type="chain" id="PRO_5045798989" description="Teneurin-like YD-shell domain-containing protein" evidence="3">
    <location>
        <begin position="27"/>
        <end position="2050"/>
    </location>
</feature>
<keyword evidence="1" id="KW-0677">Repeat</keyword>
<protein>
    <recommendedName>
        <fullName evidence="4">Teneurin-like YD-shell domain-containing protein</fullName>
    </recommendedName>
</protein>
<evidence type="ECO:0000313" key="6">
    <source>
        <dbReference type="Proteomes" id="UP001165498"/>
    </source>
</evidence>
<sequence>MHRVFSQRRRALLLLYALALAPAQQAASQTIAFQDEYAKLIEADQTVAPLTDNLFGDSVSLYNGSTEFVQTDVSLPGNSAIPVSIGRRFAVENRGGGGFTSNRYAFGDWDLEVPYITTIQAAGTNWPVSSSGDPLMRCSGPQSADQAVPPMALDIEGSNPVEADLFWSAPALHVPGAGNKPLLFRGNGAVPAPTDGKNYRWLTKDNWFAACIVPSVDDGSGDGFVVRSPDGLVYYFDHMVKLTHPAVTRKKPSGASSTVNREEVRLYVTRIEDRFDAGGSGKFPHNYVKYTWVGAQLHEIAGNDGRRITLTYNGAGRIDSISDQTRTWTYNYSGVYHTLSSVTLPDQSRWEFGLTALQDGKTNYDPLVAPTYEGPHCHRQRVLPAAGGLNQRSGTITHPSGATGTFVFDVRRHGRTKVDYDCSHDPGSGGDPNFFTPNGAPALFDTLALIEKTITGPGIAKGYTWSYSYETVAATTCGGPSGCNLGDADKDVSVTAPDDSVTLNKFGVRYGENEGQLLSSETFEGSVSRRRQEYAYVTNAEAPLHPFPQQMGHVLNPRVDNLSSTWLRPQKQRLTIQDGVTFRWTAQSFDVFARPVDVARGSSLSGVDRVERTAYHDSYAHWLLGQIASVSTVFSDGSSVVSSNKTYHPLSAQLTQEYSWGKLQKEYSYHANGLLASVTDGAGAAHATALSDYYRGVPRLVQYADGTQERAEVNNLGRITKVYDELNNATTFNYNLTNGRLESMIPPGGDPVSWTATTYVLAKINAPEFGLAEGHWRQTVTTGARKKVVYLDALYRPVVVEEWDTALPAQKRYSVRRFDHAGRETFSSTPQFDVFADFGAVSTGLSTTYDAIGRPIGTAQTAETGTLLTSTTYQPGFKRRVVDARNQATTTSFLAWDEPSYDYPTRVEGPEGLVVAIQRNIWGQTTRLRRDATINGVPMSVNRVYSYDQHKRICRIAENETGSTIMDYDDAGNTRWVASGQPLNLSSTSCLRETVAETAKNMRYYDLRNRLYGSTYPAGTEGVSHTYYPDGALWTISSAGATWTYEYNNRRLLEKETLTYDGKTFVYDWGYDSLGSVASLTYPDGQYIDYAPDAFGRPTKAGSYAANVQYHPNSAVKQFTYGNGVQHSMTQNVRQLPQRATDSKNGTAVIDYGYSYDGNANIASVDDYAQGGIESKVMGYDGLNRLTSASAANLWGSASFQYDLFDNLRRTQVGVRVYSYVYDAARNLPQRIENGAGQTLFDIGHDPRGNLNSKGSQGFTFDAANRLIVATAAPGGSGTETYVYDGHGRRVSVQKSGQSGKRYAVYSKQGQLLHELDAQGKATDYVYLGSTLVARLKDGTPNQALLQVDPPGQTSGNFTLSWTSVLTSGNYQLSVRRDNDPAQNYTIAAPGLSKLFTNPDGGSYDFSLTACAPGNTCSTATLNDYGVTPKPVASIGVPTSPQSGQYTVSWQRSVGARSYRVEESKNSAAYVQLADSPTASLSVSRPGNVAGTYRYRVTALNEFGERAGVISAEVTVPTIITCDNIPSLTTPTISPITLGNPANSYRVQWSASECATAYDLQESPDGLNWSAAPGTLGPVSTTYFDFSSRANGTYYYRVRASRPGNTPVPFSGWSDTRAVTVSVVLSPPIPANVRLRSDGQEGTNIIVYGNNKTVDVLWDSVPDVTHYIVRQATSHPQCSALHGGEYQVPALPPSLLGRPVPYRCNNVTNQPTAYEFTVKACSGANCSLESAIAMVTVESGTGGSGGNGMEALTALQPTYYHTDALGSPVAETNAVGSMIPADITRLRYEPYGVPLNGYTDAPGYTGHVADSHTQLSYMQQRYYDPVLGRFLSADPVAVDTRTGLNFNRYWYANNNPYTYTDPDGRYVEAAFEAASLTLDVVELDSAIQNGSALDVAAAAGILIADAVLAALPLAPGVVGLGVHGTSEVAAVGARLPDEALVVRGGSAQGANSVDGIAAGTSKHHDVDVTGFSVESAEGATFCDLCRNVIHNQVGTTTVGDIRKAGGDVVPTPGKSPTHATVTGLSPDKASTLLTPTQKNPIPKDERRNFD</sequence>
<dbReference type="InterPro" id="IPR050708">
    <property type="entry name" value="T6SS_VgrG/RHS"/>
</dbReference>
<feature type="domain" description="Teneurin-like YD-shell" evidence="4">
    <location>
        <begin position="1759"/>
        <end position="1856"/>
    </location>
</feature>
<evidence type="ECO:0000256" key="1">
    <source>
        <dbReference type="ARBA" id="ARBA00022737"/>
    </source>
</evidence>
<dbReference type="InterPro" id="IPR056823">
    <property type="entry name" value="TEN-like_YD-shell"/>
</dbReference>
<dbReference type="Proteomes" id="UP001165498">
    <property type="component" value="Unassembled WGS sequence"/>
</dbReference>
<evidence type="ECO:0000256" key="3">
    <source>
        <dbReference type="SAM" id="SignalP"/>
    </source>
</evidence>
<keyword evidence="6" id="KW-1185">Reference proteome</keyword>
<feature type="signal peptide" evidence="3">
    <location>
        <begin position="1"/>
        <end position="26"/>
    </location>
</feature>
<dbReference type="InterPro" id="IPR022385">
    <property type="entry name" value="Rhs_assc_core"/>
</dbReference>
<comment type="caution">
    <text evidence="5">The sequence shown here is derived from an EMBL/GenBank/DDBJ whole genome shotgun (WGS) entry which is preliminary data.</text>
</comment>
<dbReference type="NCBIfam" id="TIGR03696">
    <property type="entry name" value="Rhs_assc_core"/>
    <property type="match status" value="1"/>
</dbReference>
<feature type="compositionally biased region" description="Basic and acidic residues" evidence="2">
    <location>
        <begin position="2041"/>
        <end position="2050"/>
    </location>
</feature>
<dbReference type="PANTHER" id="PTHR32305:SF15">
    <property type="entry name" value="PROTEIN RHSA-RELATED"/>
    <property type="match status" value="1"/>
</dbReference>
<dbReference type="Gene3D" id="2.60.40.10">
    <property type="entry name" value="Immunoglobulins"/>
    <property type="match status" value="2"/>
</dbReference>
<evidence type="ECO:0000313" key="5">
    <source>
        <dbReference type="EMBL" id="MCQ4165838.1"/>
    </source>
</evidence>
<reference evidence="5" key="1">
    <citation type="submission" date="2022-07" db="EMBL/GenBank/DDBJ databases">
        <title>Tahibacter sp., a new gammaproteobacterium isolated from the silt sample collected at pig farm.</title>
        <authorList>
            <person name="Chen H."/>
        </authorList>
    </citation>
    <scope>NUCLEOTIDE SEQUENCE</scope>
    <source>
        <strain evidence="5">P2K</strain>
    </source>
</reference>
<dbReference type="EMBL" id="JANFQO010000012">
    <property type="protein sequence ID" value="MCQ4165838.1"/>
    <property type="molecule type" value="Genomic_DNA"/>
</dbReference>
<dbReference type="RefSeq" id="WP_255915028.1">
    <property type="nucleotide sequence ID" value="NZ_JANFQO010000012.1"/>
</dbReference>
<dbReference type="PANTHER" id="PTHR32305">
    <property type="match status" value="1"/>
</dbReference>
<feature type="region of interest" description="Disordered" evidence="2">
    <location>
        <begin position="2004"/>
        <end position="2050"/>
    </location>
</feature>
<name>A0ABT1QU57_9GAMM</name>
<evidence type="ECO:0000259" key="4">
    <source>
        <dbReference type="Pfam" id="PF25023"/>
    </source>
</evidence>
<keyword evidence="3" id="KW-0732">Signal</keyword>